<dbReference type="RefSeq" id="WP_152271830.1">
    <property type="nucleotide sequence ID" value="NZ_VTFX01000002.1"/>
</dbReference>
<feature type="transmembrane region" description="Helical" evidence="2">
    <location>
        <begin position="38"/>
        <end position="57"/>
    </location>
</feature>
<feature type="transmembrane region" description="Helical" evidence="2">
    <location>
        <begin position="63"/>
        <end position="84"/>
    </location>
</feature>
<feature type="compositionally biased region" description="Low complexity" evidence="1">
    <location>
        <begin position="141"/>
        <end position="150"/>
    </location>
</feature>
<feature type="region of interest" description="Disordered" evidence="1">
    <location>
        <begin position="141"/>
        <end position="181"/>
    </location>
</feature>
<keyword evidence="2" id="KW-1133">Transmembrane helix</keyword>
<reference evidence="3 4" key="1">
    <citation type="submission" date="2019-08" db="EMBL/GenBank/DDBJ databases">
        <title>Arthrobacter sp. nov., isolated from plateau pika and Tibetan wild ass.</title>
        <authorList>
            <person name="Ge Y."/>
        </authorList>
    </citation>
    <scope>NUCLEOTIDE SEQUENCE [LARGE SCALE GENOMIC DNA]</scope>
    <source>
        <strain evidence="3 4">785</strain>
    </source>
</reference>
<evidence type="ECO:0008006" key="5">
    <source>
        <dbReference type="Google" id="ProtNLM"/>
    </source>
</evidence>
<keyword evidence="2" id="KW-0812">Transmembrane</keyword>
<proteinExistence type="predicted"/>
<accession>A0A5N6MRT3</accession>
<dbReference type="EMBL" id="VTFX01000002">
    <property type="protein sequence ID" value="KAD4007168.1"/>
    <property type="molecule type" value="Genomic_DNA"/>
</dbReference>
<keyword evidence="2" id="KW-0472">Membrane</keyword>
<sequence>MALNLVSWALAVWLVVLSLSVAVPVWKQAGTLSGPSRRSLLAGLLETASIAGILRLISPWSSGSVVLWVVAVVALAAAVAGAVLRWPDLPRRTSKPARAAGEAAETEVAEPAEVAAEVATAAPANVATARAPANVATANVATATEPPAAEQTRRPSLAAREARVVPIPGKPRRKSKAGKKLKKEPGNLALAGQVALLAAVVVFSFLGG</sequence>
<keyword evidence="4" id="KW-1185">Reference proteome</keyword>
<dbReference type="Proteomes" id="UP000326852">
    <property type="component" value="Unassembled WGS sequence"/>
</dbReference>
<feature type="transmembrane region" description="Helical" evidence="2">
    <location>
        <begin position="188"/>
        <end position="206"/>
    </location>
</feature>
<evidence type="ECO:0000313" key="3">
    <source>
        <dbReference type="EMBL" id="KAD4007168.1"/>
    </source>
</evidence>
<evidence type="ECO:0000256" key="1">
    <source>
        <dbReference type="SAM" id="MobiDB-lite"/>
    </source>
</evidence>
<gene>
    <name evidence="3" type="ORF">GD627_06280</name>
</gene>
<dbReference type="AlphaFoldDB" id="A0A5N6MRT3"/>
<comment type="caution">
    <text evidence="3">The sequence shown here is derived from an EMBL/GenBank/DDBJ whole genome shotgun (WGS) entry which is preliminary data.</text>
</comment>
<feature type="transmembrane region" description="Helical" evidence="2">
    <location>
        <begin position="6"/>
        <end position="26"/>
    </location>
</feature>
<protein>
    <recommendedName>
        <fullName evidence="5">Transmembrane protein</fullName>
    </recommendedName>
</protein>
<evidence type="ECO:0000313" key="4">
    <source>
        <dbReference type="Proteomes" id="UP000326852"/>
    </source>
</evidence>
<evidence type="ECO:0000256" key="2">
    <source>
        <dbReference type="SAM" id="Phobius"/>
    </source>
</evidence>
<organism evidence="3 4">
    <name type="scientific">Arthrobacter yangruifuii</name>
    <dbReference type="NCBI Taxonomy" id="2606616"/>
    <lineage>
        <taxon>Bacteria</taxon>
        <taxon>Bacillati</taxon>
        <taxon>Actinomycetota</taxon>
        <taxon>Actinomycetes</taxon>
        <taxon>Micrococcales</taxon>
        <taxon>Micrococcaceae</taxon>
        <taxon>Arthrobacter</taxon>
    </lineage>
</organism>
<feature type="compositionally biased region" description="Basic residues" evidence="1">
    <location>
        <begin position="170"/>
        <end position="181"/>
    </location>
</feature>
<name>A0A5N6MRT3_9MICC</name>